<evidence type="ECO:0000256" key="3">
    <source>
        <dbReference type="PROSITE-ProRule" id="PRU00023"/>
    </source>
</evidence>
<feature type="region of interest" description="Disordered" evidence="4">
    <location>
        <begin position="182"/>
        <end position="296"/>
    </location>
</feature>
<proteinExistence type="predicted"/>
<keyword evidence="1" id="KW-0677">Repeat</keyword>
<dbReference type="InParanoid" id="D8U9C5"/>
<dbReference type="PANTHER" id="PTHR24198:SF165">
    <property type="entry name" value="ANKYRIN REPEAT-CONTAINING PROTEIN-RELATED"/>
    <property type="match status" value="1"/>
</dbReference>
<evidence type="ECO:0000313" key="5">
    <source>
        <dbReference type="EMBL" id="EFJ43732.1"/>
    </source>
</evidence>
<feature type="region of interest" description="Disordered" evidence="4">
    <location>
        <begin position="94"/>
        <end position="136"/>
    </location>
</feature>
<accession>D8U9C5</accession>
<protein>
    <submittedName>
        <fullName evidence="5">Uncharacterized protein</fullName>
    </submittedName>
</protein>
<evidence type="ECO:0000313" key="6">
    <source>
        <dbReference type="Proteomes" id="UP000001058"/>
    </source>
</evidence>
<gene>
    <name evidence="5" type="ORF">VOLCADRAFT_96152</name>
</gene>
<dbReference type="KEGG" id="vcn:VOLCADRAFT_96152"/>
<evidence type="ECO:0000256" key="2">
    <source>
        <dbReference type="ARBA" id="ARBA00023043"/>
    </source>
</evidence>
<dbReference type="Pfam" id="PF00023">
    <property type="entry name" value="Ank"/>
    <property type="match status" value="1"/>
</dbReference>
<dbReference type="GO" id="GO:0005737">
    <property type="term" value="C:cytoplasm"/>
    <property type="evidence" value="ECO:0007669"/>
    <property type="project" value="TreeGrafter"/>
</dbReference>
<dbReference type="PROSITE" id="PS50297">
    <property type="entry name" value="ANK_REP_REGION"/>
    <property type="match status" value="2"/>
</dbReference>
<dbReference type="SUPFAM" id="SSF48403">
    <property type="entry name" value="Ankyrin repeat"/>
    <property type="match status" value="2"/>
</dbReference>
<feature type="repeat" description="ANK" evidence="3">
    <location>
        <begin position="343"/>
        <end position="375"/>
    </location>
</feature>
<feature type="compositionally biased region" description="Acidic residues" evidence="4">
    <location>
        <begin position="225"/>
        <end position="238"/>
    </location>
</feature>
<feature type="compositionally biased region" description="Low complexity" evidence="4">
    <location>
        <begin position="213"/>
        <end position="222"/>
    </location>
</feature>
<dbReference type="STRING" id="3068.D8U9C5"/>
<keyword evidence="6" id="KW-1185">Reference proteome</keyword>
<dbReference type="EMBL" id="GL378370">
    <property type="protein sequence ID" value="EFJ43732.1"/>
    <property type="molecule type" value="Genomic_DNA"/>
</dbReference>
<name>D8U9C5_VOLCA</name>
<dbReference type="PANTHER" id="PTHR24198">
    <property type="entry name" value="ANKYRIN REPEAT AND PROTEIN KINASE DOMAIN-CONTAINING PROTEIN"/>
    <property type="match status" value="1"/>
</dbReference>
<feature type="repeat" description="ANK" evidence="3">
    <location>
        <begin position="11"/>
        <end position="43"/>
    </location>
</feature>
<dbReference type="PROSITE" id="PS50088">
    <property type="entry name" value="ANK_REPEAT"/>
    <property type="match status" value="3"/>
</dbReference>
<dbReference type="Proteomes" id="UP000001058">
    <property type="component" value="Unassembled WGS sequence"/>
</dbReference>
<feature type="compositionally biased region" description="Gly residues" evidence="4">
    <location>
        <begin position="239"/>
        <end position="252"/>
    </location>
</feature>
<evidence type="ECO:0000256" key="4">
    <source>
        <dbReference type="SAM" id="MobiDB-lite"/>
    </source>
</evidence>
<dbReference type="RefSeq" id="XP_002955213.1">
    <property type="nucleotide sequence ID" value="XM_002955167.1"/>
</dbReference>
<dbReference type="InterPro" id="IPR036770">
    <property type="entry name" value="Ankyrin_rpt-contain_sf"/>
</dbReference>
<dbReference type="Pfam" id="PF12796">
    <property type="entry name" value="Ank_2"/>
    <property type="match status" value="1"/>
</dbReference>
<dbReference type="OrthoDB" id="540246at2759"/>
<dbReference type="SMART" id="SM00248">
    <property type="entry name" value="ANK"/>
    <property type="match status" value="5"/>
</dbReference>
<evidence type="ECO:0000256" key="1">
    <source>
        <dbReference type="ARBA" id="ARBA00022737"/>
    </source>
</evidence>
<keyword evidence="2 3" id="KW-0040">ANK repeat</keyword>
<feature type="compositionally biased region" description="Pro residues" evidence="4">
    <location>
        <begin position="283"/>
        <end position="292"/>
    </location>
</feature>
<dbReference type="AlphaFoldDB" id="D8U9C5"/>
<dbReference type="Gene3D" id="1.25.40.20">
    <property type="entry name" value="Ankyrin repeat-containing domain"/>
    <property type="match status" value="2"/>
</dbReference>
<dbReference type="InterPro" id="IPR002110">
    <property type="entry name" value="Ankyrin_rpt"/>
</dbReference>
<organism evidence="6">
    <name type="scientific">Volvox carteri f. nagariensis</name>
    <dbReference type="NCBI Taxonomy" id="3068"/>
    <lineage>
        <taxon>Eukaryota</taxon>
        <taxon>Viridiplantae</taxon>
        <taxon>Chlorophyta</taxon>
        <taxon>core chlorophytes</taxon>
        <taxon>Chlorophyceae</taxon>
        <taxon>CS clade</taxon>
        <taxon>Chlamydomonadales</taxon>
        <taxon>Volvocaceae</taxon>
        <taxon>Volvox</taxon>
    </lineage>
</organism>
<dbReference type="GeneID" id="9616231"/>
<sequence length="506" mass="50556">MALSLGAGEGDRDRALVAASAAGRRRVVRLLLANGADPEAAEAYGYSALYEAARNGNTDVVEVLLDAGARIDGATAAAAAMPYEGRIPSMFGSWSVPRPSAAPPPANPHSDPDPGKLRPTAISGGGGGGNVNLPGAVAPYPPPLRAPFPLAAGMISGDGDGGGGGSPAAGLVVPAPKVFDPEEFYRDSDSGGGGGAAVATPRRWDEYPKTPTATAAAAAAKAWDSDDDDDDDDDDDEGAGGAGAGKAGGAFAGSGTIAGDTGVSGAGGPRTSVQVGGLNGVVPLPPRLPPPLPRRKQPLPLPPNLAALPLMPSLTYGAPPPLPPPLMLLLAGPGERSISPRRSGPSPLLAAIQGGHAATVALLLHRGAKVDTDGGAELLAAAHPQIVDGLMAAVPGLSAHLGPALLAAASSNRVNVVSALLRHGADPTFRGGMALQEAAFRSHVDVLKVLLQADRDRLRDIGAVEAALKWARCFGRMEVLKLLGGLPFRSTELPGSGAADPGPGHT</sequence>
<reference evidence="5 6" key="1">
    <citation type="journal article" date="2010" name="Science">
        <title>Genomic analysis of organismal complexity in the multicellular green alga Volvox carteri.</title>
        <authorList>
            <person name="Prochnik S.E."/>
            <person name="Umen J."/>
            <person name="Nedelcu A.M."/>
            <person name="Hallmann A."/>
            <person name="Miller S.M."/>
            <person name="Nishii I."/>
            <person name="Ferris P."/>
            <person name="Kuo A."/>
            <person name="Mitros T."/>
            <person name="Fritz-Laylin L.K."/>
            <person name="Hellsten U."/>
            <person name="Chapman J."/>
            <person name="Simakov O."/>
            <person name="Rensing S.A."/>
            <person name="Terry A."/>
            <person name="Pangilinan J."/>
            <person name="Kapitonov V."/>
            <person name="Jurka J."/>
            <person name="Salamov A."/>
            <person name="Shapiro H."/>
            <person name="Schmutz J."/>
            <person name="Grimwood J."/>
            <person name="Lindquist E."/>
            <person name="Lucas S."/>
            <person name="Grigoriev I.V."/>
            <person name="Schmitt R."/>
            <person name="Kirk D."/>
            <person name="Rokhsar D.S."/>
        </authorList>
    </citation>
    <scope>NUCLEOTIDE SEQUENCE [LARGE SCALE GENOMIC DNA]</scope>
    <source>
        <strain evidence="6">f. Nagariensis / Eve</strain>
    </source>
</reference>
<feature type="repeat" description="ANK" evidence="3">
    <location>
        <begin position="44"/>
        <end position="76"/>
    </location>
</feature>